<dbReference type="PROSITE" id="PS00139">
    <property type="entry name" value="THIOL_PROTEASE_CYS"/>
    <property type="match status" value="1"/>
</dbReference>
<feature type="domain" description="Peptidase C1A papain C-terminal" evidence="8">
    <location>
        <begin position="115"/>
        <end position="334"/>
    </location>
</feature>
<dbReference type="SMART" id="SM00848">
    <property type="entry name" value="Inhibitor_I29"/>
    <property type="match status" value="1"/>
</dbReference>
<evidence type="ECO:0000313" key="10">
    <source>
        <dbReference type="EMBL" id="WAR12059.1"/>
    </source>
</evidence>
<keyword evidence="7" id="KW-0732">Signal</keyword>
<keyword evidence="2" id="KW-0645">Protease</keyword>
<sequence>MLLLLLKSLVWCLLLPVLVTSVNADSDSFLEYLKTYGKSYTTAEEFNKRFSIWQETVSQVERHNADATLGLHSYTMAVNQFADMTYEEYRANMFGFKSDPDHVRNTLYQSSLSELPAAVDWKAKGYVTEVGNQGQCGSCWAFTATGALEGQHKKKTGILVDLSEQDLMDCTKKGGNQGCEGGLMDRAFEDVKSKGGIDTEQSYPYNQTNPGIQMCQYTVANRGATCTGYVDLPKGNETALQQALAEIGPISVAIDASHEGFSYYKKGVYDDPKCSPDSINHSLLVVGYGTTKDGIQYYNCKNSWGTQWGDHGYVKIVRNKNNQCGVASTASYPTV</sequence>
<dbReference type="PRINTS" id="PR00705">
    <property type="entry name" value="PAPAIN"/>
</dbReference>
<name>A0ABY7ESG1_MYAAR</name>
<dbReference type="EMBL" id="CP111019">
    <property type="protein sequence ID" value="WAR12059.1"/>
    <property type="molecule type" value="Genomic_DNA"/>
</dbReference>
<comment type="similarity">
    <text evidence="1">Belongs to the peptidase C1 family.</text>
</comment>
<feature type="signal peptide" evidence="7">
    <location>
        <begin position="1"/>
        <end position="24"/>
    </location>
</feature>
<dbReference type="PANTHER" id="PTHR12411">
    <property type="entry name" value="CYSTEINE PROTEASE FAMILY C1-RELATED"/>
    <property type="match status" value="1"/>
</dbReference>
<dbReference type="SMART" id="SM00645">
    <property type="entry name" value="Pept_C1"/>
    <property type="match status" value="1"/>
</dbReference>
<keyword evidence="4" id="KW-0788">Thiol protease</keyword>
<keyword evidence="3" id="KW-0378">Hydrolase</keyword>
<keyword evidence="6" id="KW-1015">Disulfide bond</keyword>
<dbReference type="CDD" id="cd02248">
    <property type="entry name" value="Peptidase_C1A"/>
    <property type="match status" value="1"/>
</dbReference>
<evidence type="ECO:0000256" key="1">
    <source>
        <dbReference type="ARBA" id="ARBA00008455"/>
    </source>
</evidence>
<evidence type="ECO:0000256" key="7">
    <source>
        <dbReference type="SAM" id="SignalP"/>
    </source>
</evidence>
<dbReference type="SUPFAM" id="SSF54001">
    <property type="entry name" value="Cysteine proteinases"/>
    <property type="match status" value="1"/>
</dbReference>
<dbReference type="InterPro" id="IPR000668">
    <property type="entry name" value="Peptidase_C1A_C"/>
</dbReference>
<evidence type="ECO:0000256" key="2">
    <source>
        <dbReference type="ARBA" id="ARBA00022670"/>
    </source>
</evidence>
<dbReference type="InterPro" id="IPR013128">
    <property type="entry name" value="Peptidase_C1A"/>
</dbReference>
<evidence type="ECO:0000259" key="8">
    <source>
        <dbReference type="SMART" id="SM00645"/>
    </source>
</evidence>
<feature type="chain" id="PRO_5047234190" evidence="7">
    <location>
        <begin position="25"/>
        <end position="335"/>
    </location>
</feature>
<accession>A0ABY7ESG1</accession>
<evidence type="ECO:0000256" key="6">
    <source>
        <dbReference type="ARBA" id="ARBA00023157"/>
    </source>
</evidence>
<evidence type="ECO:0000259" key="9">
    <source>
        <dbReference type="SMART" id="SM00848"/>
    </source>
</evidence>
<evidence type="ECO:0000256" key="4">
    <source>
        <dbReference type="ARBA" id="ARBA00022807"/>
    </source>
</evidence>
<dbReference type="InterPro" id="IPR038765">
    <property type="entry name" value="Papain-like_cys_pep_sf"/>
</dbReference>
<evidence type="ECO:0000256" key="5">
    <source>
        <dbReference type="ARBA" id="ARBA00023145"/>
    </source>
</evidence>
<dbReference type="InterPro" id="IPR025660">
    <property type="entry name" value="Pept_his_AS"/>
</dbReference>
<keyword evidence="5" id="KW-0865">Zymogen</keyword>
<proteinExistence type="inferred from homology"/>
<dbReference type="Pfam" id="PF08246">
    <property type="entry name" value="Inhibitor_I29"/>
    <property type="match status" value="1"/>
</dbReference>
<dbReference type="Pfam" id="PF00112">
    <property type="entry name" value="Peptidase_C1"/>
    <property type="match status" value="1"/>
</dbReference>
<evidence type="ECO:0000313" key="11">
    <source>
        <dbReference type="Proteomes" id="UP001164746"/>
    </source>
</evidence>
<organism evidence="10 11">
    <name type="scientific">Mya arenaria</name>
    <name type="common">Soft-shell clam</name>
    <dbReference type="NCBI Taxonomy" id="6604"/>
    <lineage>
        <taxon>Eukaryota</taxon>
        <taxon>Metazoa</taxon>
        <taxon>Spiralia</taxon>
        <taxon>Lophotrochozoa</taxon>
        <taxon>Mollusca</taxon>
        <taxon>Bivalvia</taxon>
        <taxon>Autobranchia</taxon>
        <taxon>Heteroconchia</taxon>
        <taxon>Euheterodonta</taxon>
        <taxon>Imparidentia</taxon>
        <taxon>Neoheterodontei</taxon>
        <taxon>Myida</taxon>
        <taxon>Myoidea</taxon>
        <taxon>Myidae</taxon>
        <taxon>Mya</taxon>
    </lineage>
</organism>
<dbReference type="InterPro" id="IPR000169">
    <property type="entry name" value="Pept_cys_AS"/>
</dbReference>
<reference evidence="10" key="1">
    <citation type="submission" date="2022-11" db="EMBL/GenBank/DDBJ databases">
        <title>Centuries of genome instability and evolution in soft-shell clam transmissible cancer (bioRxiv).</title>
        <authorList>
            <person name="Hart S.F.M."/>
            <person name="Yonemitsu M.A."/>
            <person name="Giersch R.M."/>
            <person name="Beal B.F."/>
            <person name="Arriagada G."/>
            <person name="Davis B.W."/>
            <person name="Ostrander E.A."/>
            <person name="Goff S.P."/>
            <person name="Metzger M.J."/>
        </authorList>
    </citation>
    <scope>NUCLEOTIDE SEQUENCE</scope>
    <source>
        <strain evidence="10">MELC-2E11</strain>
        <tissue evidence="10">Siphon/mantle</tissue>
    </source>
</reference>
<dbReference type="PROSITE" id="PS00639">
    <property type="entry name" value="THIOL_PROTEASE_HIS"/>
    <property type="match status" value="1"/>
</dbReference>
<keyword evidence="11" id="KW-1185">Reference proteome</keyword>
<gene>
    <name evidence="10" type="ORF">MAR_026239</name>
</gene>
<dbReference type="InterPro" id="IPR013201">
    <property type="entry name" value="Prot_inhib_I29"/>
</dbReference>
<feature type="domain" description="Cathepsin propeptide inhibitor" evidence="9">
    <location>
        <begin position="29"/>
        <end position="89"/>
    </location>
</feature>
<dbReference type="Proteomes" id="UP001164746">
    <property type="component" value="Chromosome 8"/>
</dbReference>
<dbReference type="InterPro" id="IPR039417">
    <property type="entry name" value="Peptidase_C1A_papain-like"/>
</dbReference>
<protein>
    <submittedName>
        <fullName evidence="10">CATL1-like protein</fullName>
    </submittedName>
</protein>
<evidence type="ECO:0000256" key="3">
    <source>
        <dbReference type="ARBA" id="ARBA00022801"/>
    </source>
</evidence>
<dbReference type="Gene3D" id="3.90.70.10">
    <property type="entry name" value="Cysteine proteinases"/>
    <property type="match status" value="1"/>
</dbReference>